<dbReference type="PANTHER" id="PTHR37391">
    <property type="entry name" value="E3 UBIQUITIN-PROTEIN LIGASE"/>
    <property type="match status" value="1"/>
</dbReference>
<proteinExistence type="predicted"/>
<reference evidence="3" key="3">
    <citation type="submission" date="2020-12" db="UniProtKB">
        <authorList>
            <consortium name="EnsemblPlants"/>
        </authorList>
    </citation>
    <scope>IDENTIFICATION</scope>
</reference>
<organism evidence="2">
    <name type="scientific">Physcomitrium patens</name>
    <name type="common">Spreading-leaved earth moss</name>
    <name type="synonym">Physcomitrella patens</name>
    <dbReference type="NCBI Taxonomy" id="3218"/>
    <lineage>
        <taxon>Eukaryota</taxon>
        <taxon>Viridiplantae</taxon>
        <taxon>Streptophyta</taxon>
        <taxon>Embryophyta</taxon>
        <taxon>Bryophyta</taxon>
        <taxon>Bryophytina</taxon>
        <taxon>Bryopsida</taxon>
        <taxon>Funariidae</taxon>
        <taxon>Funariales</taxon>
        <taxon>Funariaceae</taxon>
        <taxon>Physcomitrium</taxon>
    </lineage>
</organism>
<dbReference type="Proteomes" id="UP000006727">
    <property type="component" value="Chromosome 14"/>
</dbReference>
<reference evidence="2 4" key="1">
    <citation type="journal article" date="2008" name="Science">
        <title>The Physcomitrella genome reveals evolutionary insights into the conquest of land by plants.</title>
        <authorList>
            <person name="Rensing S."/>
            <person name="Lang D."/>
            <person name="Zimmer A."/>
            <person name="Terry A."/>
            <person name="Salamov A."/>
            <person name="Shapiro H."/>
            <person name="Nishiyama T."/>
            <person name="Perroud P.-F."/>
            <person name="Lindquist E."/>
            <person name="Kamisugi Y."/>
            <person name="Tanahashi T."/>
            <person name="Sakakibara K."/>
            <person name="Fujita T."/>
            <person name="Oishi K."/>
            <person name="Shin-I T."/>
            <person name="Kuroki Y."/>
            <person name="Toyoda A."/>
            <person name="Suzuki Y."/>
            <person name="Hashimoto A."/>
            <person name="Yamaguchi K."/>
            <person name="Sugano A."/>
            <person name="Kohara Y."/>
            <person name="Fujiyama A."/>
            <person name="Anterola A."/>
            <person name="Aoki S."/>
            <person name="Ashton N."/>
            <person name="Barbazuk W.B."/>
            <person name="Barker E."/>
            <person name="Bennetzen J."/>
            <person name="Bezanilla M."/>
            <person name="Blankenship R."/>
            <person name="Cho S.H."/>
            <person name="Dutcher S."/>
            <person name="Estelle M."/>
            <person name="Fawcett J.A."/>
            <person name="Gundlach H."/>
            <person name="Hanada K."/>
            <person name="Heyl A."/>
            <person name="Hicks K.A."/>
            <person name="Hugh J."/>
            <person name="Lohr M."/>
            <person name="Mayer K."/>
            <person name="Melkozernov A."/>
            <person name="Murata T."/>
            <person name="Nelson D."/>
            <person name="Pils B."/>
            <person name="Prigge M."/>
            <person name="Reiss B."/>
            <person name="Renner T."/>
            <person name="Rombauts S."/>
            <person name="Rushton P."/>
            <person name="Sanderfoot A."/>
            <person name="Schween G."/>
            <person name="Shiu S.-H."/>
            <person name="Stueber K."/>
            <person name="Theodoulou F.L."/>
            <person name="Tu H."/>
            <person name="Van de Peer Y."/>
            <person name="Verrier P.J."/>
            <person name="Waters E."/>
            <person name="Wood A."/>
            <person name="Yang L."/>
            <person name="Cove D."/>
            <person name="Cuming A."/>
            <person name="Hasebe M."/>
            <person name="Lucas S."/>
            <person name="Mishler D.B."/>
            <person name="Reski R."/>
            <person name="Grigoriev I."/>
            <person name="Quatrano R.S."/>
            <person name="Boore J.L."/>
        </authorList>
    </citation>
    <scope>NUCLEOTIDE SEQUENCE [LARGE SCALE GENOMIC DNA]</scope>
    <source>
        <strain evidence="3 4">cv. Gransden 2004</strain>
    </source>
</reference>
<evidence type="ECO:0000313" key="3">
    <source>
        <dbReference type="EnsemblPlants" id="PAC:32962676.CDS.1"/>
    </source>
</evidence>
<keyword evidence="4" id="KW-1185">Reference proteome</keyword>
<evidence type="ECO:0000313" key="2">
    <source>
        <dbReference type="EMBL" id="PNR40600.1"/>
    </source>
</evidence>
<dbReference type="EMBL" id="ABEU02000014">
    <property type="protein sequence ID" value="PNR40600.1"/>
    <property type="molecule type" value="Genomic_DNA"/>
</dbReference>
<dbReference type="AlphaFoldDB" id="A0A2K1JGB9"/>
<protein>
    <submittedName>
        <fullName evidence="2 3">Uncharacterized protein</fullName>
    </submittedName>
</protein>
<keyword evidence="1" id="KW-0472">Membrane</keyword>
<dbReference type="PANTHER" id="PTHR37391:SF2">
    <property type="entry name" value="E3 UBIQUITIN-PROTEIN LIGASE"/>
    <property type="match status" value="1"/>
</dbReference>
<reference evidence="2 4" key="2">
    <citation type="journal article" date="2018" name="Plant J.">
        <title>The Physcomitrella patens chromosome-scale assembly reveals moss genome structure and evolution.</title>
        <authorList>
            <person name="Lang D."/>
            <person name="Ullrich K.K."/>
            <person name="Murat F."/>
            <person name="Fuchs J."/>
            <person name="Jenkins J."/>
            <person name="Haas F.B."/>
            <person name="Piednoel M."/>
            <person name="Gundlach H."/>
            <person name="Van Bel M."/>
            <person name="Meyberg R."/>
            <person name="Vives C."/>
            <person name="Morata J."/>
            <person name="Symeonidi A."/>
            <person name="Hiss M."/>
            <person name="Muchero W."/>
            <person name="Kamisugi Y."/>
            <person name="Saleh O."/>
            <person name="Blanc G."/>
            <person name="Decker E.L."/>
            <person name="van Gessel N."/>
            <person name="Grimwood J."/>
            <person name="Hayes R.D."/>
            <person name="Graham S.W."/>
            <person name="Gunter L.E."/>
            <person name="McDaniel S.F."/>
            <person name="Hoernstein S.N.W."/>
            <person name="Larsson A."/>
            <person name="Li F.W."/>
            <person name="Perroud P.F."/>
            <person name="Phillips J."/>
            <person name="Ranjan P."/>
            <person name="Rokshar D.S."/>
            <person name="Rothfels C.J."/>
            <person name="Schneider L."/>
            <person name="Shu S."/>
            <person name="Stevenson D.W."/>
            <person name="Thummler F."/>
            <person name="Tillich M."/>
            <person name="Villarreal Aguilar J.C."/>
            <person name="Widiez T."/>
            <person name="Wong G.K."/>
            <person name="Wymore A."/>
            <person name="Zhang Y."/>
            <person name="Zimmer A.D."/>
            <person name="Quatrano R.S."/>
            <person name="Mayer K.F.X."/>
            <person name="Goodstein D."/>
            <person name="Casacuberta J.M."/>
            <person name="Vandepoele K."/>
            <person name="Reski R."/>
            <person name="Cuming A.C."/>
            <person name="Tuskan G.A."/>
            <person name="Maumus F."/>
            <person name="Salse J."/>
            <person name="Schmutz J."/>
            <person name="Rensing S.A."/>
        </authorList>
    </citation>
    <scope>NUCLEOTIDE SEQUENCE [LARGE SCALE GENOMIC DNA]</scope>
    <source>
        <strain evidence="3 4">cv. Gransden 2004</strain>
    </source>
</reference>
<name>A0A2K1JGB9_PHYPA</name>
<keyword evidence="1" id="KW-0812">Transmembrane</keyword>
<keyword evidence="1" id="KW-1133">Transmembrane helix</keyword>
<dbReference type="Gramene" id="Pp3c14_4390V3.1">
    <property type="protein sequence ID" value="PAC:32962676.CDS.1"/>
    <property type="gene ID" value="Pp3c14_4390"/>
</dbReference>
<feature type="transmembrane region" description="Helical" evidence="1">
    <location>
        <begin position="42"/>
        <end position="63"/>
    </location>
</feature>
<sequence>MIAFSGLLHSSYLNSYVNLVIFASNINCNILHGLIGNKTKELAYIFCVIPCQELIFDCILYVVTNDNFIANLKQYQSTKVDEF</sequence>
<accession>A0A2K1JGB9</accession>
<feature type="transmembrane region" description="Helical" evidence="1">
    <location>
        <begin position="16"/>
        <end position="35"/>
    </location>
</feature>
<dbReference type="InParanoid" id="A0A2K1JGB9"/>
<dbReference type="EnsemblPlants" id="Pp3c14_4390V3.1">
    <property type="protein sequence ID" value="PAC:32962676.CDS.1"/>
    <property type="gene ID" value="Pp3c14_4390"/>
</dbReference>
<evidence type="ECO:0000256" key="1">
    <source>
        <dbReference type="SAM" id="Phobius"/>
    </source>
</evidence>
<gene>
    <name evidence="2" type="ORF">PHYPA_018003</name>
</gene>
<evidence type="ECO:0000313" key="4">
    <source>
        <dbReference type="Proteomes" id="UP000006727"/>
    </source>
</evidence>